<dbReference type="GO" id="GO:0004519">
    <property type="term" value="F:endonuclease activity"/>
    <property type="evidence" value="ECO:0007669"/>
    <property type="project" value="UniProtKB-KW"/>
</dbReference>
<keyword evidence="1" id="KW-0540">Nuclease</keyword>
<sequence>MMNACLDVHYLPTTAWAAAVIFNDWTDSKPLNQYTVFVQGCGAYEPGKLYLRELKPLMAVIERIKEPIHVYLIDAYCYLSSENEPGLGAYVYTAIGGRSAIIGVAKNRFRRSHHATEVFRGNSKRPLYVTSIGLSQEDAASRISAMSGEFRIPTLLKFVDQLARKGMKETTNG</sequence>
<dbReference type="Gene3D" id="3.30.2170.10">
    <property type="entry name" value="archaeoglobus fulgidus dsm 4304 superfamily"/>
    <property type="match status" value="1"/>
</dbReference>
<evidence type="ECO:0000313" key="1">
    <source>
        <dbReference type="EMBL" id="GAK59480.1"/>
    </source>
</evidence>
<dbReference type="STRING" id="1499967.U27_06465"/>
<evidence type="ECO:0000313" key="2">
    <source>
        <dbReference type="Proteomes" id="UP000030661"/>
    </source>
</evidence>
<protein>
    <submittedName>
        <fullName evidence="1">Putative endonuclease V</fullName>
    </submittedName>
</protein>
<dbReference type="EMBL" id="DF820470">
    <property type="protein sequence ID" value="GAK59480.1"/>
    <property type="molecule type" value="Genomic_DNA"/>
</dbReference>
<dbReference type="HOGENOM" id="CLU_1591036_0_0_0"/>
<accession>A0A081C4H5</accession>
<keyword evidence="1" id="KW-0378">Hydrolase</keyword>
<reference evidence="1" key="1">
    <citation type="journal article" date="2015" name="PeerJ">
        <title>First genomic representation of candidate bacterial phylum KSB3 points to enhanced environmental sensing as a trigger of wastewater bulking.</title>
        <authorList>
            <person name="Sekiguchi Y."/>
            <person name="Ohashi A."/>
            <person name="Parks D.H."/>
            <person name="Yamauchi T."/>
            <person name="Tyson G.W."/>
            <person name="Hugenholtz P."/>
        </authorList>
    </citation>
    <scope>NUCLEOTIDE SEQUENCE [LARGE SCALE GENOMIC DNA]</scope>
</reference>
<keyword evidence="1" id="KW-0255">Endonuclease</keyword>
<dbReference type="eggNOG" id="COG1515">
    <property type="taxonomic scope" value="Bacteria"/>
</dbReference>
<name>A0A081C4H5_VECG1</name>
<gene>
    <name evidence="1" type="ORF">U27_06465</name>
</gene>
<dbReference type="GO" id="GO:0006281">
    <property type="term" value="P:DNA repair"/>
    <property type="evidence" value="ECO:0007669"/>
    <property type="project" value="InterPro"/>
</dbReference>
<organism evidence="1">
    <name type="scientific">Vecturithrix granuli</name>
    <dbReference type="NCBI Taxonomy" id="1499967"/>
    <lineage>
        <taxon>Bacteria</taxon>
        <taxon>Candidatus Moduliflexota</taxon>
        <taxon>Candidatus Vecturitrichia</taxon>
        <taxon>Candidatus Vecturitrichales</taxon>
        <taxon>Candidatus Vecturitrichaceae</taxon>
        <taxon>Candidatus Vecturithrix</taxon>
    </lineage>
</organism>
<dbReference type="AlphaFoldDB" id="A0A081C4H5"/>
<dbReference type="Proteomes" id="UP000030661">
    <property type="component" value="Unassembled WGS sequence"/>
</dbReference>
<proteinExistence type="predicted"/>
<keyword evidence="2" id="KW-1185">Reference proteome</keyword>
<dbReference type="Pfam" id="PF04493">
    <property type="entry name" value="Endonuclease_5"/>
    <property type="match status" value="1"/>
</dbReference>
<dbReference type="InterPro" id="IPR007581">
    <property type="entry name" value="Endonuclease-V"/>
</dbReference>